<evidence type="ECO:0000313" key="8">
    <source>
        <dbReference type="EMBL" id="AJK49766.1"/>
    </source>
</evidence>
<dbReference type="CDD" id="cd19531">
    <property type="entry name" value="LCL_NRPS-like"/>
    <property type="match status" value="2"/>
</dbReference>
<dbReference type="InterPro" id="IPR010071">
    <property type="entry name" value="AA_adenyl_dom"/>
</dbReference>
<dbReference type="Gene3D" id="3.40.50.980">
    <property type="match status" value="4"/>
</dbReference>
<dbReference type="InterPro" id="IPR023213">
    <property type="entry name" value="CAT-like_dom_sf"/>
</dbReference>
<dbReference type="InterPro" id="IPR000873">
    <property type="entry name" value="AMP-dep_synth/lig_dom"/>
</dbReference>
<dbReference type="GO" id="GO:0043041">
    <property type="term" value="P:amino acid activation for nonribosomal peptide biosynthetic process"/>
    <property type="evidence" value="ECO:0007669"/>
    <property type="project" value="TreeGrafter"/>
</dbReference>
<proteinExistence type="inferred from homology"/>
<organism evidence="8 9">
    <name type="scientific">Burkholderia plantarii</name>
    <dbReference type="NCBI Taxonomy" id="41899"/>
    <lineage>
        <taxon>Bacteria</taxon>
        <taxon>Pseudomonadati</taxon>
        <taxon>Pseudomonadota</taxon>
        <taxon>Betaproteobacteria</taxon>
        <taxon>Burkholderiales</taxon>
        <taxon>Burkholderiaceae</taxon>
        <taxon>Burkholderia</taxon>
    </lineage>
</organism>
<keyword evidence="3" id="KW-0596">Phosphopantetheine</keyword>
<dbReference type="InterPro" id="IPR020806">
    <property type="entry name" value="PKS_PP-bd"/>
</dbReference>
<dbReference type="Gene3D" id="3.30.559.30">
    <property type="entry name" value="Nonribosomal peptide synthetase, condensation domain"/>
    <property type="match status" value="4"/>
</dbReference>
<dbReference type="SMART" id="SM00823">
    <property type="entry name" value="PKS_PP"/>
    <property type="match status" value="3"/>
</dbReference>
<dbReference type="Gene3D" id="3.30.300.30">
    <property type="match status" value="3"/>
</dbReference>
<dbReference type="PANTHER" id="PTHR45527:SF1">
    <property type="entry name" value="FATTY ACID SYNTHASE"/>
    <property type="match status" value="1"/>
</dbReference>
<keyword evidence="5" id="KW-0677">Repeat</keyword>
<sequence length="3721" mass="396578">MSEVSNDLLSISTAYVALPPEKRAVFRGRLRERGIDAARLPIVPFPGAERRFPLSHAQERLWFLWRLDPASAAYNVTGAMRLRGRLDAPALRAALDRVVDAHESLRQRFDEVDGVPYQSAGPRDYGWQTLALDAADDGALDALLAERSAAPFDLEHGPLLRVALIALAPDDHVLHVALHHIVSDGLSVGVLVNELGAAYAACLGEDAEAPATGARAASAPAGVQYGDYALWQREWLDDGALARQLDYWRNRLGTDHPVLELPKTRTRTGMRSGAGGRVVRVLPPALHAALLRVSNAADATPFMTLLAAYDLLLARYSGQRDIRVGVPAAGRDRPEVARTIGFFVNTLVIRSELDAVPTFEALLAQVRERVLEAHAHADLPFTKLVDALQPQRSFGNTPLFQAMFNYLGNDDDTIRLPGLDVSNHEIDMQTARFDLVLDARERANGFEVAFTYAEDLFDAATMGAMLDHFVALLDAALGAPQRPLAALAAAAPGPALAPVKPYRSVPARFAASAARHAASLAAHCEGQHATYAQLDRHAERVARALAAAGVRHDERVGICMTRSLGMVAALLGTLRSPGAFVPLDPAYPAERLAMMMDDAGVKVVLTDAAARRQCGGLFAGRAAIDVDALEGEGADEASAACAAAALAHEPHPDQLAYVIYTSGSTGRPKGVAISHGAFAAHLDDFITAHGIGADDTQLQSSTINFDVALHEMLPALLQGGRIEMRGAEPWDIDATSRHLIDARVTFSRLPTAYWQQWLRTPPPPQALAALRQITVGGEGLPGDALAQWQRGPLGRIGLANLYGPTETTVACMYRATTLEDAAQSIVSIGVPYASRTARVLDRDGNEAPVGALGELCIGGHTLARGYLDRAAQTAERFVPDPLGAPGSRLYRTGDLCRRRADGAIDFLGRLDQQIKLRGFRIEPGEIEAALRRQPGVAEAVVVLASERGVARLVGYVVGAAGTTLDGAELQRSLARQLPAHMVPAALAVLERMPLMQNGKVDRAALPAVEVAAADGPRAAPRNDAERALLAWWGAVLNRDDLGIDDDFFSAGGDSILSLQLIARARAQGWLLTPRQVFEQPTVARLAAVMRPLETAEAAAELREPLPLTPIQAWFHSRYPEGQPHWNQSVLLRVRGRLDGAAFERALGAVIARHDALRLRFERDPADGAWRQRVLAEAPAVAVASIDLREAGGRWPAALEDAAERAQRALDPASGRLVHAVAWRTPDLADGSPDGRLLLVIHHLAVDGVSWRILLADLAAAYAAATEGRAIVLDAALPWSVWAAAQRDAATPARLAAALPAWQAALAGAVVPLDAPASSAATSDVVDWKLEREATDALRRAAPRAYRLGIDELLLAALARAMAATFGGDGALIALEGHGRDIHDRHDLDPSRTVGWFTTRYPAWLPAPADDAAALIDAKARLRALPDGGASWGWLQAYGDAAAHAALAALPVPRVSFNYLGQFDGSLADDGPFGFATEPSGAQQPADEALAYAVDINGMIVDGRLSFAWRFDPARVSPERQHALVAAFDREVARFVAHCEQAAPRATAADFPRAAISEADFDALGLAAVALDDLYPATPLQQGLLFHSLLERGAYLNRKRLTLRGEVDIDAMRRAWQTVIARHPVLRTRFVRAHGGTMLQAVHAAVPLPFEVHDWRERDDYETAFASWFDEAAPKRIDLDAASLMHVALFRRPDGAHDLAWFNHHALSDGWSQSQLLGELTRAYVAARAGGEAVLDPVVPFSRYTDWLAAQPDTGDWWRAQLARVDQPALLLDAVPSPAAAAVQAERGGDTFRHRAAPLGAALSAALADTARRRGVTLNTLIQAAWALVLARHGDRRQAAFGVTVSGRPSDLAGAGAIQGVFINSLPLWVDVPADAPLQDWLLALQHRNVELRQVEHTPLTSIQQWAGAQVGTLFDSLLVFENYPIDPALKDGSLGLTVEASVSFERTHYPLTLGVLPGERIGLEWSWDASRLDEATLDALAAAYEAMLAQLARPEATTLAALRASGPAGVAGAAVAEPHPYRPVAARFEAAVREHGDALALRCGDASLGYTALDRAANRIARRLADAGVRAGAPVGVCMERSPALIAALFGVLKAGGAYVPLDPAYPRERLRDMCGDARIAIVLTDAATAADHADWIAAEGRVALDAAEVIEAGDAAAEAACGASAEPHPEQLAYLIYTSGSTGRPKGVALTHGALSRHLDDFIADHGLRADDHVLQFSTVNFDASVEQIFAPLTLGASLEMRGTTLWSADEFDRVLAGRAVTFAYLPTGYWKQWVRQARPRPGFVLRRMLIGGEALPGTAVAQWFDSPLREVPLFNTYGPTEIAVTSSVQRVEPAQAGCLAAPIGRPSASRVYRILDRDGLPVPAHGVGELCIGGTTLARAYAGRPELSAERFVPDPLGAPGARLYRTGDRCRWLPDGSVAYLGRLDEQVKVRGFRIEPGEIEAALLARPEVAEAVVVAQGDGDARRVVAYVVGRIGAAGEAGAAPDAAALRAALAERLPAHMVPAAIGVLDALPTLPNGKLDRRALPALDADSATGYVAPATPLEATVAEIWQAVLGIERIGARDDFFALGGHSLLALQVAARLQRALGREVPLRALFDHPELAALAAWLEAGAAPGARVLPPVRASGLREAPPTHGQTRLWFLWRLAPDNPAYHLSLAVRIDGALDASRLHAALDAVVARHQMLHSRFDERDGAPWLVVDETLRAGWDEAAFASADDAACLAWLRECGARPFDLLRGPLLRARLARVGADAHLFQLTLHHVAADGWSMNLLIDELAAAYEAALAGDARAYAPALPVQYVDYALWQHASLDAAALDAQLDYWRDTLGDEQPVLELPADRPRPAVRDGQGGQVGMELDRALADALQTYARRHDATLFMTLLAAFHALLHRYGGQRDVRIGIPLGGRERIEIEPLIGFFVNTAVIRAELSGALPFDALLAQVRQRVLDAQANQDVPFARLVDALQPVRVASHTPLFQAMFNYDVRQGASERRIGEALRLSPFGAARTAAQFDLTLGVSVGERIGLSFGYATDLFDRDTVVRLLDDYRALLAQIVGGAAAGASVDKSAGALAGTLPEAGEAPDARPAPRLRDFKLEARAVASRGAFGNPPFVAIHERIAAQARRTPDAIAVRCDGVLHSYRELDARATRVARQLLASGIGAEARVGVCTARSGAMLVAVLAALKAGAAYVPLDPAYPDAHLGGMIEDAGLACTLADAAGRERLGALGAFGALGDAHRLIDPDDTAAPDAADAADAADPASDADLPAVDPAQLAYVIYTSGSTGRPKGVGVTHGALARFLESLRARLAPTPDDVWLAVTTLSFDIAALELYLPLAAGATIELATRETVVDGTRLAALAESSGATLMQATPMGWRVLLDGGWQGRRGRFTALCGGEALPPDLADALQARGVALWNLYGPTETTIWSSAARLDAGARITLGAPLEHTTLQVLDESGQPVPDNGVGELCIGGANLARGYLGRAGQTAERFIPDPHGAPGARLYRTGDLCRVRRDGRLEYLGRADQQVKLRGFRIELGATEAALRALDGVRDAACRIVGDGSARRLVAYVTGEADPACLRARLAEQLPMQQVPAQVVRLDALPLTSNGKLNRNALPEVAAHDDEHYVAPRTPTEVHVCETWAEVLGIARAGRDDDFFVLGGHSLAAVRVAARLGERLGRKVELALLFSQPRAADLAARLDGEAGAGESGGEGGGGSLDAMQGLLDSL</sequence>
<dbReference type="Pfam" id="PF00501">
    <property type="entry name" value="AMP-binding"/>
    <property type="match status" value="3"/>
</dbReference>
<dbReference type="CDD" id="cd05930">
    <property type="entry name" value="A_NRPS"/>
    <property type="match status" value="2"/>
</dbReference>
<dbReference type="KEGG" id="bgp:BGL_2c16990"/>
<dbReference type="NCBIfam" id="TIGR01733">
    <property type="entry name" value="AA-adenyl-dom"/>
    <property type="match status" value="3"/>
</dbReference>
<dbReference type="FunFam" id="1.10.1200.10:FF:000005">
    <property type="entry name" value="Nonribosomal peptide synthetase 1"/>
    <property type="match status" value="2"/>
</dbReference>
<dbReference type="Gene3D" id="3.40.50.1820">
    <property type="entry name" value="alpha/beta hydrolase"/>
    <property type="match status" value="1"/>
</dbReference>
<dbReference type="FunFam" id="3.40.50.980:FF:000001">
    <property type="entry name" value="Non-ribosomal peptide synthetase"/>
    <property type="match status" value="2"/>
</dbReference>
<dbReference type="NCBIfam" id="TIGR01720">
    <property type="entry name" value="NRPS-para261"/>
    <property type="match status" value="1"/>
</dbReference>
<comment type="similarity">
    <text evidence="2">Belongs to the ATP-dependent AMP-binding enzyme family.</text>
</comment>
<evidence type="ECO:0000256" key="4">
    <source>
        <dbReference type="ARBA" id="ARBA00022553"/>
    </source>
</evidence>
<dbReference type="InterPro" id="IPR001242">
    <property type="entry name" value="Condensation_dom"/>
</dbReference>
<evidence type="ECO:0000256" key="1">
    <source>
        <dbReference type="ARBA" id="ARBA00001957"/>
    </source>
</evidence>
<evidence type="ECO:0000256" key="6">
    <source>
        <dbReference type="SAM" id="MobiDB-lite"/>
    </source>
</evidence>
<dbReference type="FunFam" id="3.30.300.30:FF:000010">
    <property type="entry name" value="Enterobactin synthetase component F"/>
    <property type="match status" value="1"/>
</dbReference>
<keyword evidence="4" id="KW-0597">Phosphoprotein</keyword>
<dbReference type="InterPro" id="IPR045851">
    <property type="entry name" value="AMP-bd_C_sf"/>
</dbReference>
<feature type="domain" description="Carrier" evidence="7">
    <location>
        <begin position="2541"/>
        <end position="2616"/>
    </location>
</feature>
<dbReference type="Pfam" id="PF00550">
    <property type="entry name" value="PP-binding"/>
    <property type="match status" value="3"/>
</dbReference>
<dbReference type="Pfam" id="PF13193">
    <property type="entry name" value="AMP-binding_C"/>
    <property type="match status" value="3"/>
</dbReference>
<dbReference type="EMBL" id="CP002581">
    <property type="protein sequence ID" value="AJK49766.1"/>
    <property type="molecule type" value="Genomic_DNA"/>
</dbReference>
<dbReference type="SUPFAM" id="SSF47336">
    <property type="entry name" value="ACP-like"/>
    <property type="match status" value="3"/>
</dbReference>
<dbReference type="Gene3D" id="3.40.50.12780">
    <property type="entry name" value="N-terminal domain of ligase-like"/>
    <property type="match status" value="1"/>
</dbReference>
<dbReference type="InterPro" id="IPR029058">
    <property type="entry name" value="AB_hydrolase_fold"/>
</dbReference>
<dbReference type="PROSITE" id="PS00455">
    <property type="entry name" value="AMP_BINDING"/>
    <property type="match status" value="3"/>
</dbReference>
<dbReference type="GO" id="GO:0044550">
    <property type="term" value="P:secondary metabolite biosynthetic process"/>
    <property type="evidence" value="ECO:0007669"/>
    <property type="project" value="TreeGrafter"/>
</dbReference>
<dbReference type="InterPro" id="IPR006162">
    <property type="entry name" value="Ppantetheine_attach_site"/>
</dbReference>
<evidence type="ECO:0000313" key="9">
    <source>
        <dbReference type="Proteomes" id="UP000031838"/>
    </source>
</evidence>
<dbReference type="RefSeq" id="WP_042628149.1">
    <property type="nucleotide sequence ID" value="NZ_CP002581.1"/>
</dbReference>
<feature type="region of interest" description="Disordered" evidence="6">
    <location>
        <begin position="3242"/>
        <end position="3262"/>
    </location>
</feature>
<dbReference type="HOGENOM" id="CLU_223631_0_0_4"/>
<dbReference type="GO" id="GO:0005737">
    <property type="term" value="C:cytoplasm"/>
    <property type="evidence" value="ECO:0007669"/>
    <property type="project" value="TreeGrafter"/>
</dbReference>
<dbReference type="InterPro" id="IPR020845">
    <property type="entry name" value="AMP-binding_CS"/>
</dbReference>
<dbReference type="Proteomes" id="UP000031838">
    <property type="component" value="Chromosome 2"/>
</dbReference>
<dbReference type="PROSITE" id="PS00012">
    <property type="entry name" value="PHOSPHOPANTETHEINE"/>
    <property type="match status" value="2"/>
</dbReference>
<dbReference type="NCBIfam" id="NF003417">
    <property type="entry name" value="PRK04813.1"/>
    <property type="match status" value="3"/>
</dbReference>
<reference evidence="8 9" key="2">
    <citation type="journal article" date="2016" name="Appl. Microbiol. Biotechnol.">
        <title>Mutations improving production and secretion of extracellular lipase by Burkholderia glumae PG1.</title>
        <authorList>
            <person name="Knapp A."/>
            <person name="Voget S."/>
            <person name="Gao R."/>
            <person name="Zaburannyi N."/>
            <person name="Krysciak D."/>
            <person name="Breuer M."/>
            <person name="Hauer B."/>
            <person name="Streit W.R."/>
            <person name="Muller R."/>
            <person name="Daniel R."/>
            <person name="Jaeger K.E."/>
        </authorList>
    </citation>
    <scope>NUCLEOTIDE SEQUENCE [LARGE SCALE GENOMIC DNA]</scope>
    <source>
        <strain evidence="8 9">PG1</strain>
    </source>
</reference>
<evidence type="ECO:0000256" key="2">
    <source>
        <dbReference type="ARBA" id="ARBA00006432"/>
    </source>
</evidence>
<comment type="cofactor">
    <cofactor evidence="1">
        <name>pantetheine 4'-phosphate</name>
        <dbReference type="ChEBI" id="CHEBI:47942"/>
    </cofactor>
</comment>
<dbReference type="InterPro" id="IPR042099">
    <property type="entry name" value="ANL_N_sf"/>
</dbReference>
<protein>
    <submittedName>
        <fullName evidence="8">Non-ribosomal peptide synthase</fullName>
    </submittedName>
</protein>
<evidence type="ECO:0000256" key="5">
    <source>
        <dbReference type="ARBA" id="ARBA00022737"/>
    </source>
</evidence>
<dbReference type="InterPro" id="IPR036736">
    <property type="entry name" value="ACP-like_sf"/>
</dbReference>
<dbReference type="InterPro" id="IPR025110">
    <property type="entry name" value="AMP-bd_C"/>
</dbReference>
<accession>A0A0B6SBY3</accession>
<dbReference type="GO" id="GO:0003824">
    <property type="term" value="F:catalytic activity"/>
    <property type="evidence" value="ECO:0007669"/>
    <property type="project" value="InterPro"/>
</dbReference>
<dbReference type="InterPro" id="IPR009081">
    <property type="entry name" value="PP-bd_ACP"/>
</dbReference>
<dbReference type="PANTHER" id="PTHR45527">
    <property type="entry name" value="NONRIBOSOMAL PEPTIDE SYNTHETASE"/>
    <property type="match status" value="1"/>
</dbReference>
<evidence type="ECO:0000259" key="7">
    <source>
        <dbReference type="PROSITE" id="PS50075"/>
    </source>
</evidence>
<feature type="domain" description="Carrier" evidence="7">
    <location>
        <begin position="3622"/>
        <end position="3697"/>
    </location>
</feature>
<feature type="domain" description="Carrier" evidence="7">
    <location>
        <begin position="1019"/>
        <end position="1093"/>
    </location>
</feature>
<gene>
    <name evidence="8" type="ORF">BGL_2c16990</name>
</gene>
<name>A0A0B6SBY3_BURPL</name>
<dbReference type="SUPFAM" id="SSF56801">
    <property type="entry name" value="Acetyl-CoA synthetase-like"/>
    <property type="match status" value="3"/>
</dbReference>
<dbReference type="SUPFAM" id="SSF52777">
    <property type="entry name" value="CoA-dependent acyltransferases"/>
    <property type="match status" value="8"/>
</dbReference>
<reference evidence="9" key="1">
    <citation type="submission" date="2011-03" db="EMBL/GenBank/DDBJ databases">
        <authorList>
            <person name="Voget S."/>
            <person name="Streit W.R."/>
            <person name="Jaeger K.E."/>
            <person name="Daniel R."/>
        </authorList>
    </citation>
    <scope>NUCLEOTIDE SEQUENCE [LARGE SCALE GENOMIC DNA]</scope>
    <source>
        <strain evidence="9">PG1</strain>
    </source>
</reference>
<dbReference type="InterPro" id="IPR010060">
    <property type="entry name" value="NRPS_synth"/>
</dbReference>
<dbReference type="GO" id="GO:0031177">
    <property type="term" value="F:phosphopantetheine binding"/>
    <property type="evidence" value="ECO:0007669"/>
    <property type="project" value="InterPro"/>
</dbReference>
<dbReference type="Gene3D" id="1.10.1200.10">
    <property type="entry name" value="ACP-like"/>
    <property type="match status" value="2"/>
</dbReference>
<feature type="compositionally biased region" description="Low complexity" evidence="6">
    <location>
        <begin position="3243"/>
        <end position="3262"/>
    </location>
</feature>
<dbReference type="PROSITE" id="PS50075">
    <property type="entry name" value="CARRIER"/>
    <property type="match status" value="3"/>
</dbReference>
<keyword evidence="9" id="KW-1185">Reference proteome</keyword>
<dbReference type="Gene3D" id="2.30.38.10">
    <property type="entry name" value="Luciferase, Domain 3"/>
    <property type="match status" value="2"/>
</dbReference>
<evidence type="ECO:0000256" key="3">
    <source>
        <dbReference type="ARBA" id="ARBA00022450"/>
    </source>
</evidence>
<dbReference type="Pfam" id="PF00668">
    <property type="entry name" value="Condensation"/>
    <property type="match status" value="4"/>
</dbReference>
<dbReference type="Gene3D" id="3.30.559.10">
    <property type="entry name" value="Chloramphenicol acetyltransferase-like domain"/>
    <property type="match status" value="4"/>
</dbReference>